<sequence length="301" mass="33739">MESEYNTINLIQKESKIPVPHVRLFEANPSSSVGAQFMLMDCLKGNVGMDLRMKIPTEHKLDVYANMAEIQVDLLNIRLPKIGKVVGVNKDGTYRQGPLPTLGGPFDTAADYFRAWAAKVEFGLSKSRLRDAAGQDTDEVSRSLSAFREWVNDNAECLSVNNTGPFPLCHGDFGHNNIVFDDGYRLLGVIDWETAFTAPYEIFCEFPLSISVIPPAMDVPWKYDEAGCPTDPEDRQRFADRASYIAIVRQKEQERGLTEGYTLSAALEDAQRQYLASAMRLYEDKIPGWYSKVAEEFTKGG</sequence>
<dbReference type="Proteomes" id="UP000007963">
    <property type="component" value="Unassembled WGS sequence"/>
</dbReference>
<organism evidence="2 3">
    <name type="scientific">Aspergillus terreus (strain NIH 2624 / FGSC A1156)</name>
    <dbReference type="NCBI Taxonomy" id="341663"/>
    <lineage>
        <taxon>Eukaryota</taxon>
        <taxon>Fungi</taxon>
        <taxon>Dikarya</taxon>
        <taxon>Ascomycota</taxon>
        <taxon>Pezizomycotina</taxon>
        <taxon>Eurotiomycetes</taxon>
        <taxon>Eurotiomycetidae</taxon>
        <taxon>Eurotiales</taxon>
        <taxon>Aspergillaceae</taxon>
        <taxon>Aspergillus</taxon>
        <taxon>Aspergillus subgen. Circumdati</taxon>
    </lineage>
</organism>
<dbReference type="InterPro" id="IPR002575">
    <property type="entry name" value="Aminoglycoside_PTrfase"/>
</dbReference>
<evidence type="ECO:0000313" key="3">
    <source>
        <dbReference type="Proteomes" id="UP000007963"/>
    </source>
</evidence>
<name>Q0C7Y6_ASPTN</name>
<dbReference type="RefSeq" id="XP_001209500.1">
    <property type="nucleotide sequence ID" value="XM_001209500.1"/>
</dbReference>
<dbReference type="eggNOG" id="ENOG502SI0S">
    <property type="taxonomic scope" value="Eukaryota"/>
</dbReference>
<dbReference type="OMA" id="HEMARIH"/>
<evidence type="ECO:0000313" key="2">
    <source>
        <dbReference type="EMBL" id="EAU29647.1"/>
    </source>
</evidence>
<dbReference type="HOGENOM" id="CLU_038960_1_0_1"/>
<reference evidence="3" key="1">
    <citation type="submission" date="2005-09" db="EMBL/GenBank/DDBJ databases">
        <title>Annotation of the Aspergillus terreus NIH2624 genome.</title>
        <authorList>
            <person name="Birren B.W."/>
            <person name="Lander E.S."/>
            <person name="Galagan J.E."/>
            <person name="Nusbaum C."/>
            <person name="Devon K."/>
            <person name="Henn M."/>
            <person name="Ma L.-J."/>
            <person name="Jaffe D.B."/>
            <person name="Butler J."/>
            <person name="Alvarez P."/>
            <person name="Gnerre S."/>
            <person name="Grabherr M."/>
            <person name="Kleber M."/>
            <person name="Mauceli E.W."/>
            <person name="Brockman W."/>
            <person name="Rounsley S."/>
            <person name="Young S.K."/>
            <person name="LaButti K."/>
            <person name="Pushparaj V."/>
            <person name="DeCaprio D."/>
            <person name="Crawford M."/>
            <person name="Koehrsen M."/>
            <person name="Engels R."/>
            <person name="Montgomery P."/>
            <person name="Pearson M."/>
            <person name="Howarth C."/>
            <person name="Larson L."/>
            <person name="Luoma S."/>
            <person name="White J."/>
            <person name="Alvarado L."/>
            <person name="Kodira C.D."/>
            <person name="Zeng Q."/>
            <person name="Oleary S."/>
            <person name="Yandava C."/>
            <person name="Denning D.W."/>
            <person name="Nierman W.C."/>
            <person name="Milne T."/>
            <person name="Madden K."/>
        </authorList>
    </citation>
    <scope>NUCLEOTIDE SEQUENCE [LARGE SCALE GENOMIC DNA]</scope>
    <source>
        <strain evidence="3">NIH 2624 / FGSC A1156</strain>
    </source>
</reference>
<dbReference type="Pfam" id="PF01636">
    <property type="entry name" value="APH"/>
    <property type="match status" value="1"/>
</dbReference>
<dbReference type="OrthoDB" id="4482296at2759"/>
<dbReference type="PANTHER" id="PTHR21310:SF15">
    <property type="entry name" value="AMINOGLYCOSIDE PHOSPHOTRANSFERASE DOMAIN-CONTAINING PROTEIN"/>
    <property type="match status" value="1"/>
</dbReference>
<feature type="domain" description="Aminoglycoside phosphotransferase" evidence="1">
    <location>
        <begin position="13"/>
        <end position="199"/>
    </location>
</feature>
<dbReference type="GeneID" id="4319657"/>
<dbReference type="VEuPathDB" id="FungiDB:ATEG_10198"/>
<dbReference type="PANTHER" id="PTHR21310">
    <property type="entry name" value="AMINOGLYCOSIDE PHOSPHOTRANSFERASE-RELATED-RELATED"/>
    <property type="match status" value="1"/>
</dbReference>
<gene>
    <name evidence="2" type="ORF">ATEG_10198</name>
</gene>
<dbReference type="Gene3D" id="3.90.1200.10">
    <property type="match status" value="1"/>
</dbReference>
<dbReference type="InterPro" id="IPR011009">
    <property type="entry name" value="Kinase-like_dom_sf"/>
</dbReference>
<protein>
    <recommendedName>
        <fullName evidence="1">Aminoglycoside phosphotransferase domain-containing protein</fullName>
    </recommendedName>
</protein>
<evidence type="ECO:0000259" key="1">
    <source>
        <dbReference type="Pfam" id="PF01636"/>
    </source>
</evidence>
<dbReference type="InterPro" id="IPR051678">
    <property type="entry name" value="AGP_Transferase"/>
</dbReference>
<dbReference type="SUPFAM" id="SSF56112">
    <property type="entry name" value="Protein kinase-like (PK-like)"/>
    <property type="match status" value="1"/>
</dbReference>
<proteinExistence type="predicted"/>
<dbReference type="Gene3D" id="3.30.200.20">
    <property type="entry name" value="Phosphorylase Kinase, domain 1"/>
    <property type="match status" value="1"/>
</dbReference>
<dbReference type="EMBL" id="CH476609">
    <property type="protein sequence ID" value="EAU29647.1"/>
    <property type="molecule type" value="Genomic_DNA"/>
</dbReference>
<accession>Q0C7Y6</accession>
<dbReference type="STRING" id="341663.Q0C7Y6"/>
<dbReference type="AlphaFoldDB" id="Q0C7Y6"/>